<accession>C4WEN9</accession>
<keyword evidence="2" id="KW-1133">Transmembrane helix</keyword>
<dbReference type="InterPro" id="IPR007047">
    <property type="entry name" value="Flp_Fap"/>
</dbReference>
<evidence type="ECO:0000256" key="1">
    <source>
        <dbReference type="SAM" id="MobiDB-lite"/>
    </source>
</evidence>
<dbReference type="AlphaFoldDB" id="C4WEN9"/>
<name>C4WEN9_9HYPH</name>
<organism evidence="3 4">
    <name type="scientific">Brucella intermedia LMG 3301</name>
    <dbReference type="NCBI Taxonomy" id="641118"/>
    <lineage>
        <taxon>Bacteria</taxon>
        <taxon>Pseudomonadati</taxon>
        <taxon>Pseudomonadota</taxon>
        <taxon>Alphaproteobacteria</taxon>
        <taxon>Hyphomicrobiales</taxon>
        <taxon>Brucellaceae</taxon>
        <taxon>Brucella/Ochrobactrum group</taxon>
        <taxon>Brucella</taxon>
    </lineage>
</organism>
<reference evidence="3 4" key="1">
    <citation type="submission" date="2009-05" db="EMBL/GenBank/DDBJ databases">
        <authorList>
            <person name="Setubal J.C."/>
            <person name="Boyle S."/>
            <person name="Crasta O.R."/>
            <person name="Gillespie J.J."/>
            <person name="Kenyon R.W."/>
            <person name="Lu J."/>
            <person name="Mane S."/>
            <person name="Nagrani S."/>
            <person name="Shallom J.M."/>
            <person name="Shallom S."/>
            <person name="Shukla M."/>
            <person name="Snyder E.E."/>
            <person name="Sobral B.W."/>
            <person name="Wattam A.R."/>
            <person name="Will R."/>
            <person name="Williams K."/>
            <person name="Yoo H."/>
            <person name="Munk C."/>
            <person name="Tapia R."/>
            <person name="Green L."/>
            <person name="Rogers Y."/>
            <person name="Detter J.C."/>
            <person name="Bruce D."/>
            <person name="Brettin T.S."/>
            <person name="Tsolis R."/>
        </authorList>
    </citation>
    <scope>NUCLEOTIDE SEQUENCE [LARGE SCALE GENOMIC DNA]</scope>
    <source>
        <strain evidence="3 4">LMG 3301</strain>
    </source>
</reference>
<dbReference type="EMBL" id="ACQA01000001">
    <property type="protein sequence ID" value="EEQ97075.1"/>
    <property type="molecule type" value="Genomic_DNA"/>
</dbReference>
<feature type="region of interest" description="Disordered" evidence="1">
    <location>
        <begin position="25"/>
        <end position="49"/>
    </location>
</feature>
<keyword evidence="2" id="KW-0812">Transmembrane</keyword>
<comment type="caution">
    <text evidence="3">The sequence shown here is derived from an EMBL/GenBank/DDBJ whole genome shotgun (WGS) entry which is preliminary data.</text>
</comment>
<dbReference type="Proteomes" id="UP000004386">
    <property type="component" value="Unassembled WGS sequence"/>
</dbReference>
<dbReference type="HOGENOM" id="CLU_2207334_0_0_5"/>
<feature type="transmembrane region" description="Helical" evidence="2">
    <location>
        <begin position="65"/>
        <end position="87"/>
    </location>
</feature>
<evidence type="ECO:0000313" key="4">
    <source>
        <dbReference type="Proteomes" id="UP000004386"/>
    </source>
</evidence>
<keyword evidence="2" id="KW-0472">Membrane</keyword>
<dbReference type="Pfam" id="PF04964">
    <property type="entry name" value="Flp_Fap"/>
    <property type="match status" value="1"/>
</dbReference>
<protein>
    <submittedName>
        <fullName evidence="3">Flp/Fap pilin component</fullName>
    </submittedName>
</protein>
<feature type="compositionally biased region" description="Basic and acidic residues" evidence="1">
    <location>
        <begin position="38"/>
        <end position="48"/>
    </location>
</feature>
<sequence length="107" mass="11792">MPPSRERCSTSLTIPVKRATIPLSYASAHPKLKRTPKNQRDRDSEEHAMPTLMTRFMKNRAGSTAIEYALIGTLVSIAIISGVALMAGSVGDKFNETARQFEQATNR</sequence>
<evidence type="ECO:0000313" key="3">
    <source>
        <dbReference type="EMBL" id="EEQ97075.1"/>
    </source>
</evidence>
<gene>
    <name evidence="3" type="ORF">OINT_1002557</name>
</gene>
<evidence type="ECO:0000256" key="2">
    <source>
        <dbReference type="SAM" id="Phobius"/>
    </source>
</evidence>
<proteinExistence type="predicted"/>